<dbReference type="Proteomes" id="UP001501391">
    <property type="component" value="Unassembled WGS sequence"/>
</dbReference>
<evidence type="ECO:0000313" key="2">
    <source>
        <dbReference type="EMBL" id="GAA1500449.1"/>
    </source>
</evidence>
<sequence>MDMSQGVRTRPEGSGRPLSEAYDTALLDLDGVVYAGGSAIAHAVDSLAVARAGGMHLAYVTNNALRTPDAVAEHLTELGIPTGADDVITSAQAVARLISEQVPAGARVLVVGGEGLRVALRERGLTPVESADDDPAAVVQGYGGPELPWGRFAEASYAIRRGVPWFASNTDLTIPSGRGIAPGNGAAVEVVRIATGAEPQVAGKPLPPMHRETIIRTGAERPLVVGDRLDTDIEGAFNGGVDSLLVLTGVTDGAQLLAAPPRHRPTYVDADLRGLLTGQPEIARESDGFRCGGWTATAGADRLELAGDGEALDGLRALCAAAWTAAGDGSCTLDGEKALARLGL</sequence>
<accession>A0ABN1ZKM1</accession>
<feature type="domain" description="GCN5-related N-acetyltransferase-like" evidence="1">
    <location>
        <begin position="291"/>
        <end position="344"/>
    </location>
</feature>
<comment type="caution">
    <text evidence="2">The sequence shown here is derived from an EMBL/GenBank/DDBJ whole genome shotgun (WGS) entry which is preliminary data.</text>
</comment>
<name>A0ABN1ZKM1_9ACTN</name>
<gene>
    <name evidence="2" type="ORF">GCM10009787_78260</name>
</gene>
<evidence type="ECO:0000259" key="1">
    <source>
        <dbReference type="Pfam" id="PF18407"/>
    </source>
</evidence>
<dbReference type="InterPro" id="IPR041065">
    <property type="entry name" value="GNAT-like"/>
</dbReference>
<dbReference type="Gene3D" id="3.40.50.1000">
    <property type="entry name" value="HAD superfamily/HAD-like"/>
    <property type="match status" value="2"/>
</dbReference>
<evidence type="ECO:0000313" key="3">
    <source>
        <dbReference type="Proteomes" id="UP001501391"/>
    </source>
</evidence>
<dbReference type="InterPro" id="IPR023214">
    <property type="entry name" value="HAD_sf"/>
</dbReference>
<dbReference type="EMBL" id="BAAAOQ010000047">
    <property type="protein sequence ID" value="GAA1500449.1"/>
    <property type="molecule type" value="Genomic_DNA"/>
</dbReference>
<organism evidence="2 3">
    <name type="scientific">Streptomyces bangladeshensis</name>
    <dbReference type="NCBI Taxonomy" id="295352"/>
    <lineage>
        <taxon>Bacteria</taxon>
        <taxon>Bacillati</taxon>
        <taxon>Actinomycetota</taxon>
        <taxon>Actinomycetes</taxon>
        <taxon>Kitasatosporales</taxon>
        <taxon>Streptomycetaceae</taxon>
        <taxon>Streptomyces</taxon>
    </lineage>
</organism>
<dbReference type="SUPFAM" id="SSF56784">
    <property type="entry name" value="HAD-like"/>
    <property type="match status" value="1"/>
</dbReference>
<dbReference type="Pfam" id="PF18407">
    <property type="entry name" value="GNAT_like"/>
    <property type="match status" value="1"/>
</dbReference>
<dbReference type="NCBIfam" id="TIGR01460">
    <property type="entry name" value="HAD-SF-IIA"/>
    <property type="match status" value="1"/>
</dbReference>
<dbReference type="Pfam" id="PF13242">
    <property type="entry name" value="Hydrolase_like"/>
    <property type="match status" value="1"/>
</dbReference>
<dbReference type="PANTHER" id="PTHR19288:SF95">
    <property type="entry name" value="D-GLYCEROL 3-PHOSPHATE PHOSPHATASE"/>
    <property type="match status" value="1"/>
</dbReference>
<proteinExistence type="predicted"/>
<reference evidence="2 3" key="1">
    <citation type="journal article" date="2019" name="Int. J. Syst. Evol. Microbiol.">
        <title>The Global Catalogue of Microorganisms (GCM) 10K type strain sequencing project: providing services to taxonomists for standard genome sequencing and annotation.</title>
        <authorList>
            <consortium name="The Broad Institute Genomics Platform"/>
            <consortium name="The Broad Institute Genome Sequencing Center for Infectious Disease"/>
            <person name="Wu L."/>
            <person name="Ma J."/>
        </authorList>
    </citation>
    <scope>NUCLEOTIDE SEQUENCE [LARGE SCALE GENOMIC DNA]</scope>
    <source>
        <strain evidence="2 3">JCM 14924</strain>
    </source>
</reference>
<protein>
    <submittedName>
        <fullName evidence="2">HAD hydrolase-like protein</fullName>
    </submittedName>
</protein>
<keyword evidence="3" id="KW-1185">Reference proteome</keyword>
<dbReference type="PANTHER" id="PTHR19288">
    <property type="entry name" value="4-NITROPHENYLPHOSPHATASE-RELATED"/>
    <property type="match status" value="1"/>
</dbReference>
<dbReference type="InterPro" id="IPR006357">
    <property type="entry name" value="HAD-SF_hydro_IIA"/>
</dbReference>
<dbReference type="InterPro" id="IPR036412">
    <property type="entry name" value="HAD-like_sf"/>
</dbReference>
<dbReference type="Pfam" id="PF13344">
    <property type="entry name" value="Hydrolase_6"/>
    <property type="match status" value="1"/>
</dbReference>